<dbReference type="Gene3D" id="3.40.50.10320">
    <property type="entry name" value="LmbE-like"/>
    <property type="match status" value="1"/>
</dbReference>
<accession>A0A212L7D0</accession>
<name>A0A212L7D0_9BACT</name>
<dbReference type="AlphaFoldDB" id="A0A212L7D0"/>
<protein>
    <submittedName>
        <fullName evidence="1">N-acetylglucosaminyl-phosphatidylinositol de-N-acetylase family protein</fullName>
    </submittedName>
</protein>
<proteinExistence type="predicted"/>
<dbReference type="PANTHER" id="PTHR12993">
    <property type="entry name" value="N-ACETYLGLUCOSAMINYL-PHOSPHATIDYLINOSITOL DE-N-ACETYLASE-RELATED"/>
    <property type="match status" value="1"/>
</dbReference>
<evidence type="ECO:0000313" key="1">
    <source>
        <dbReference type="EMBL" id="SCM73484.1"/>
    </source>
</evidence>
<dbReference type="InterPro" id="IPR003737">
    <property type="entry name" value="GlcNAc_PI_deacetylase-related"/>
</dbReference>
<dbReference type="Pfam" id="PF02585">
    <property type="entry name" value="PIG-L"/>
    <property type="match status" value="1"/>
</dbReference>
<dbReference type="GO" id="GO:0016811">
    <property type="term" value="F:hydrolase activity, acting on carbon-nitrogen (but not peptide) bonds, in linear amides"/>
    <property type="evidence" value="ECO:0007669"/>
    <property type="project" value="TreeGrafter"/>
</dbReference>
<reference evidence="1" key="1">
    <citation type="submission" date="2016-08" db="EMBL/GenBank/DDBJ databases">
        <authorList>
            <person name="Seilhamer J.J."/>
        </authorList>
    </citation>
    <scope>NUCLEOTIDE SEQUENCE</scope>
    <source>
        <strain evidence="1">86-1</strain>
    </source>
</reference>
<dbReference type="InterPro" id="IPR024078">
    <property type="entry name" value="LmbE-like_dom_sf"/>
</dbReference>
<gene>
    <name evidence="1" type="ORF">KL86DES1_21327</name>
</gene>
<dbReference type="PANTHER" id="PTHR12993:SF11">
    <property type="entry name" value="N-ACETYLGLUCOSAMINYL-PHOSPHATIDYLINOSITOL DE-N-ACETYLASE"/>
    <property type="match status" value="1"/>
</dbReference>
<organism evidence="1">
    <name type="scientific">uncultured Desulfovibrio sp</name>
    <dbReference type="NCBI Taxonomy" id="167968"/>
    <lineage>
        <taxon>Bacteria</taxon>
        <taxon>Pseudomonadati</taxon>
        <taxon>Thermodesulfobacteriota</taxon>
        <taxon>Desulfovibrionia</taxon>
        <taxon>Desulfovibrionales</taxon>
        <taxon>Desulfovibrionaceae</taxon>
        <taxon>Desulfovibrio</taxon>
        <taxon>environmental samples</taxon>
    </lineage>
</organism>
<dbReference type="EMBL" id="FMJC01000002">
    <property type="protein sequence ID" value="SCM73484.1"/>
    <property type="molecule type" value="Genomic_DNA"/>
</dbReference>
<sequence>MINFAKTQKVLIVAAHPDDEMLGCGGTIARLRQEGKNIHILLLGEGPAARTSQNAEEARSVARSSAHKAAATLGIDNVCFAALPDNRFDTVALLDIVQIIEKVAAMTRPDVVFTHHAWDMNQDHRITHQAVMTAFRPLPDTPPVTLLGFEVLSSTEYTPAHTVPSFSPNIFINIAQTFGAKQKALEAYASEMRPWPHPRSFEAVAHLAALRGCACGCEAAEAFVLYRNVLT</sequence>
<dbReference type="SUPFAM" id="SSF102588">
    <property type="entry name" value="LmbE-like"/>
    <property type="match status" value="1"/>
</dbReference>
<dbReference type="RefSeq" id="WP_179980711.1">
    <property type="nucleotide sequence ID" value="NZ_LT608333.1"/>
</dbReference>